<evidence type="ECO:0000313" key="1">
    <source>
        <dbReference type="EMBL" id="JAH57569.1"/>
    </source>
</evidence>
<reference evidence="1" key="1">
    <citation type="submission" date="2014-11" db="EMBL/GenBank/DDBJ databases">
        <authorList>
            <person name="Amaro Gonzalez C."/>
        </authorList>
    </citation>
    <scope>NUCLEOTIDE SEQUENCE</scope>
</reference>
<sequence length="22" mass="2701">MSTAKTFYIIYTLRICECFQRL</sequence>
<name>A0A0E9TV51_ANGAN</name>
<dbReference type="EMBL" id="GBXM01051008">
    <property type="protein sequence ID" value="JAH57569.1"/>
    <property type="molecule type" value="Transcribed_RNA"/>
</dbReference>
<reference evidence="1" key="2">
    <citation type="journal article" date="2015" name="Fish Shellfish Immunol.">
        <title>Early steps in the European eel (Anguilla anguilla)-Vibrio vulnificus interaction in the gills: Role of the RtxA13 toxin.</title>
        <authorList>
            <person name="Callol A."/>
            <person name="Pajuelo D."/>
            <person name="Ebbesson L."/>
            <person name="Teles M."/>
            <person name="MacKenzie S."/>
            <person name="Amaro C."/>
        </authorList>
    </citation>
    <scope>NUCLEOTIDE SEQUENCE</scope>
</reference>
<protein>
    <submittedName>
        <fullName evidence="1">Uncharacterized protein</fullName>
    </submittedName>
</protein>
<accession>A0A0E9TV51</accession>
<organism evidence="1">
    <name type="scientific">Anguilla anguilla</name>
    <name type="common">European freshwater eel</name>
    <name type="synonym">Muraena anguilla</name>
    <dbReference type="NCBI Taxonomy" id="7936"/>
    <lineage>
        <taxon>Eukaryota</taxon>
        <taxon>Metazoa</taxon>
        <taxon>Chordata</taxon>
        <taxon>Craniata</taxon>
        <taxon>Vertebrata</taxon>
        <taxon>Euteleostomi</taxon>
        <taxon>Actinopterygii</taxon>
        <taxon>Neopterygii</taxon>
        <taxon>Teleostei</taxon>
        <taxon>Anguilliformes</taxon>
        <taxon>Anguillidae</taxon>
        <taxon>Anguilla</taxon>
    </lineage>
</organism>
<dbReference type="AlphaFoldDB" id="A0A0E9TV51"/>
<proteinExistence type="predicted"/>